<evidence type="ECO:0000313" key="2">
    <source>
        <dbReference type="Proteomes" id="UP001165064"/>
    </source>
</evidence>
<comment type="caution">
    <text evidence="1">The sequence shown here is derived from an EMBL/GenBank/DDBJ whole genome shotgun (WGS) entry which is preliminary data.</text>
</comment>
<accession>A0ACB5T4Z6</accession>
<sequence>MLSSVTFFTLASLFAGQALGSPLSYYTGASSVFHAPAQSTVEPAASVSNVVYPTSTSFAPLTTPAVYAYQNSCEGYFQVNIPADLAPFSFEAYPQFDFDTDLFYISNGDESTSIGSLDYAPSSATFAYNRSDCSDVAVGLGVVIPTTSTTYDAAFTVYPENGSSLTISATLTIAPPEETKVTVQLTGDILEDVQTTAITEYASLSTSSGCASPEITVPVVTVAIAAPVDYTLSKVSYSAYGKDIKYLTDGAYFEGIANNSTETLTDACITVNDQSLFEATLELSTSYESVIFRAQASNANKATYLAQVTGTYEYYTVADVFTADANAGVQKRLAIGQVPNLVFEGYLDAQGIIGGHGTKSATTSAAPPPSVVQLNGAGKNYNMEKISLISSLCAAAVGIIALL</sequence>
<proteinExistence type="predicted"/>
<evidence type="ECO:0000313" key="1">
    <source>
        <dbReference type="EMBL" id="GME81331.1"/>
    </source>
</evidence>
<name>A0ACB5T4Z6_AMBMO</name>
<protein>
    <submittedName>
        <fullName evidence="1">Unnamed protein product</fullName>
    </submittedName>
</protein>
<dbReference type="Proteomes" id="UP001165064">
    <property type="component" value="Unassembled WGS sequence"/>
</dbReference>
<reference evidence="1" key="1">
    <citation type="submission" date="2023-04" db="EMBL/GenBank/DDBJ databases">
        <title>Ambrosiozyma monospora NBRC 10751.</title>
        <authorList>
            <person name="Ichikawa N."/>
            <person name="Sato H."/>
            <person name="Tonouchi N."/>
        </authorList>
    </citation>
    <scope>NUCLEOTIDE SEQUENCE</scope>
    <source>
        <strain evidence="1">NBRC 10751</strain>
    </source>
</reference>
<gene>
    <name evidence="1" type="ORF">Amon02_000487400</name>
</gene>
<organism evidence="1 2">
    <name type="scientific">Ambrosiozyma monospora</name>
    <name type="common">Yeast</name>
    <name type="synonym">Endomycopsis monosporus</name>
    <dbReference type="NCBI Taxonomy" id="43982"/>
    <lineage>
        <taxon>Eukaryota</taxon>
        <taxon>Fungi</taxon>
        <taxon>Dikarya</taxon>
        <taxon>Ascomycota</taxon>
        <taxon>Saccharomycotina</taxon>
        <taxon>Pichiomycetes</taxon>
        <taxon>Pichiales</taxon>
        <taxon>Pichiaceae</taxon>
        <taxon>Ambrosiozyma</taxon>
    </lineage>
</organism>
<keyword evidence="2" id="KW-1185">Reference proteome</keyword>
<dbReference type="EMBL" id="BSXS01003460">
    <property type="protein sequence ID" value="GME81331.1"/>
    <property type="molecule type" value="Genomic_DNA"/>
</dbReference>